<dbReference type="EMBL" id="CVRI01000066">
    <property type="protein sequence ID" value="CRL06080.1"/>
    <property type="molecule type" value="Genomic_DNA"/>
</dbReference>
<reference evidence="2 3" key="1">
    <citation type="submission" date="2015-04" db="EMBL/GenBank/DDBJ databases">
        <authorList>
            <person name="Syromyatnikov M.Y."/>
            <person name="Popov V.N."/>
        </authorList>
    </citation>
    <scope>NUCLEOTIDE SEQUENCE [LARGE SCALE GENOMIC DNA]</scope>
</reference>
<sequence>RIERGAALGYSLVLVRVTSQFGRGHRGVRSCGSRPEQLSVEEIVAICFYNLIVTILSYVYTIIRHHEFIIGFN</sequence>
<evidence type="ECO:0000313" key="3">
    <source>
        <dbReference type="Proteomes" id="UP000183832"/>
    </source>
</evidence>
<keyword evidence="1" id="KW-0812">Transmembrane</keyword>
<keyword evidence="1" id="KW-0472">Membrane</keyword>
<evidence type="ECO:0000313" key="2">
    <source>
        <dbReference type="EMBL" id="CRL06080.1"/>
    </source>
</evidence>
<name>A0A1J1J165_9DIPT</name>
<gene>
    <name evidence="2" type="ORF">CLUMA_CG019006</name>
</gene>
<protein>
    <submittedName>
        <fullName evidence="2">CLUMA_CG019006, isoform A</fullName>
    </submittedName>
</protein>
<feature type="transmembrane region" description="Helical" evidence="1">
    <location>
        <begin position="43"/>
        <end position="63"/>
    </location>
</feature>
<keyword evidence="1" id="KW-1133">Transmembrane helix</keyword>
<feature type="non-terminal residue" evidence="2">
    <location>
        <position position="1"/>
    </location>
</feature>
<dbReference type="Proteomes" id="UP000183832">
    <property type="component" value="Unassembled WGS sequence"/>
</dbReference>
<proteinExistence type="predicted"/>
<dbReference type="AlphaFoldDB" id="A0A1J1J165"/>
<accession>A0A1J1J165</accession>
<organism evidence="2 3">
    <name type="scientific">Clunio marinus</name>
    <dbReference type="NCBI Taxonomy" id="568069"/>
    <lineage>
        <taxon>Eukaryota</taxon>
        <taxon>Metazoa</taxon>
        <taxon>Ecdysozoa</taxon>
        <taxon>Arthropoda</taxon>
        <taxon>Hexapoda</taxon>
        <taxon>Insecta</taxon>
        <taxon>Pterygota</taxon>
        <taxon>Neoptera</taxon>
        <taxon>Endopterygota</taxon>
        <taxon>Diptera</taxon>
        <taxon>Nematocera</taxon>
        <taxon>Chironomoidea</taxon>
        <taxon>Chironomidae</taxon>
        <taxon>Clunio</taxon>
    </lineage>
</organism>
<evidence type="ECO:0000256" key="1">
    <source>
        <dbReference type="SAM" id="Phobius"/>
    </source>
</evidence>
<keyword evidence="3" id="KW-1185">Reference proteome</keyword>